<name>A0A6A5SSG6_9PLEO</name>
<evidence type="ECO:0000313" key="2">
    <source>
        <dbReference type="Proteomes" id="UP000800038"/>
    </source>
</evidence>
<dbReference type="AlphaFoldDB" id="A0A6A5SSG6"/>
<gene>
    <name evidence="1" type="ORF">EJ02DRAFT_241217</name>
</gene>
<protein>
    <submittedName>
        <fullName evidence="1">Uncharacterized protein</fullName>
    </submittedName>
</protein>
<sequence length="165" mass="18750">MKCLLSALSIRTNFSGSVEIVTISWLSGGRDHSGLKVHLIIDGDHLLPLHTQFQFPFRTLFQREQITPEQFRTCTDVKHGSPSSRGYASFERPRFHHEVKQEIRSVVHRFLESPRNRYNPTASALRVSRLMVPLARALGCTVGSHAMHLRVPKFQSTTHTRGHAV</sequence>
<keyword evidence="2" id="KW-1185">Reference proteome</keyword>
<reference evidence="1" key="1">
    <citation type="journal article" date="2020" name="Stud. Mycol.">
        <title>101 Dothideomycetes genomes: a test case for predicting lifestyles and emergence of pathogens.</title>
        <authorList>
            <person name="Haridas S."/>
            <person name="Albert R."/>
            <person name="Binder M."/>
            <person name="Bloem J."/>
            <person name="Labutti K."/>
            <person name="Salamov A."/>
            <person name="Andreopoulos B."/>
            <person name="Baker S."/>
            <person name="Barry K."/>
            <person name="Bills G."/>
            <person name="Bluhm B."/>
            <person name="Cannon C."/>
            <person name="Castanera R."/>
            <person name="Culley D."/>
            <person name="Daum C."/>
            <person name="Ezra D."/>
            <person name="Gonzalez J."/>
            <person name="Henrissat B."/>
            <person name="Kuo A."/>
            <person name="Liang C."/>
            <person name="Lipzen A."/>
            <person name="Lutzoni F."/>
            <person name="Magnuson J."/>
            <person name="Mondo S."/>
            <person name="Nolan M."/>
            <person name="Ohm R."/>
            <person name="Pangilinan J."/>
            <person name="Park H.-J."/>
            <person name="Ramirez L."/>
            <person name="Alfaro M."/>
            <person name="Sun H."/>
            <person name="Tritt A."/>
            <person name="Yoshinaga Y."/>
            <person name="Zwiers L.-H."/>
            <person name="Turgeon B."/>
            <person name="Goodwin S."/>
            <person name="Spatafora J."/>
            <person name="Crous P."/>
            <person name="Grigoriev I."/>
        </authorList>
    </citation>
    <scope>NUCLEOTIDE SEQUENCE</scope>
    <source>
        <strain evidence="1">CBS 161.51</strain>
    </source>
</reference>
<accession>A0A6A5SSG6</accession>
<dbReference type="Proteomes" id="UP000800038">
    <property type="component" value="Unassembled WGS sequence"/>
</dbReference>
<proteinExistence type="predicted"/>
<organism evidence="1 2">
    <name type="scientific">Clathrospora elynae</name>
    <dbReference type="NCBI Taxonomy" id="706981"/>
    <lineage>
        <taxon>Eukaryota</taxon>
        <taxon>Fungi</taxon>
        <taxon>Dikarya</taxon>
        <taxon>Ascomycota</taxon>
        <taxon>Pezizomycotina</taxon>
        <taxon>Dothideomycetes</taxon>
        <taxon>Pleosporomycetidae</taxon>
        <taxon>Pleosporales</taxon>
        <taxon>Diademaceae</taxon>
        <taxon>Clathrospora</taxon>
    </lineage>
</organism>
<dbReference type="EMBL" id="ML976070">
    <property type="protein sequence ID" value="KAF1940027.1"/>
    <property type="molecule type" value="Genomic_DNA"/>
</dbReference>
<evidence type="ECO:0000313" key="1">
    <source>
        <dbReference type="EMBL" id="KAF1940027.1"/>
    </source>
</evidence>